<dbReference type="EMBL" id="AE002160">
    <property type="protein sequence ID" value="AAF39004.1"/>
    <property type="molecule type" value="Genomic_DNA"/>
</dbReference>
<protein>
    <submittedName>
        <fullName evidence="2">Uncharacterized protein</fullName>
    </submittedName>
</protein>
<evidence type="ECO:0000256" key="1">
    <source>
        <dbReference type="SAM" id="Phobius"/>
    </source>
</evidence>
<proteinExistence type="predicted"/>
<keyword evidence="1" id="KW-0812">Transmembrane</keyword>
<dbReference type="AlphaFoldDB" id="Q9PLH4"/>
<keyword evidence="1" id="KW-0472">Membrane</keyword>
<sequence>MSLLNILFFSTSRLGLWTNLLALGFLLENRFFIVTS</sequence>
<feature type="transmembrane region" description="Helical" evidence="1">
    <location>
        <begin position="6"/>
        <end position="27"/>
    </location>
</feature>
<reference evidence="2 3" key="1">
    <citation type="journal article" date="2000" name="Nucleic Acids Res.">
        <title>Genome sequences of Chlamydia trachomatis MoPn and Chlamydia pneumoniae AR39.</title>
        <authorList>
            <person name="Read T.D."/>
            <person name="Brunham R.C."/>
            <person name="Shen C."/>
            <person name="Gill S.R."/>
            <person name="Heidelberg J.F."/>
            <person name="White O."/>
            <person name="Hickey E.K."/>
            <person name="Peterson J.D."/>
            <person name="Utterback T.R."/>
            <person name="Berry K.J."/>
            <person name="Bass S."/>
            <person name="Linher K.D."/>
            <person name="Weidman J.F."/>
            <person name="Khouri H.M."/>
            <person name="Craven B."/>
            <person name="Bowman C."/>
            <person name="Dodson R.J."/>
            <person name="Gwinn M.L."/>
            <person name="Nelson W.C."/>
            <person name="DeBoy R.T."/>
            <person name="Kolonay J.F."/>
            <person name="McClarty G."/>
            <person name="Salzberg S.L."/>
            <person name="Eisen J.A."/>
            <person name="Fraser C.M."/>
        </authorList>
    </citation>
    <scope>NUCLEOTIDE SEQUENCE [LARGE SCALE GENOMIC DNA]</scope>
    <source>
        <strain evidence="3">MoPn / Nigg</strain>
    </source>
</reference>
<name>Q9PLH4_CHLMU</name>
<dbReference type="Proteomes" id="UP000000800">
    <property type="component" value="Chromosome"/>
</dbReference>
<dbReference type="HOGENOM" id="CLU_3355275_0_0_0"/>
<accession>Q9PLH4</accession>
<dbReference type="PIR" id="A81740">
    <property type="entry name" value="A81740"/>
</dbReference>
<gene>
    <name evidence="2" type="ordered locus">TC_0126</name>
</gene>
<keyword evidence="1" id="KW-1133">Transmembrane helix</keyword>
<keyword evidence="3" id="KW-1185">Reference proteome</keyword>
<organism evidence="2 3">
    <name type="scientific">Chlamydia muridarum (strain MoPn / Nigg)</name>
    <dbReference type="NCBI Taxonomy" id="243161"/>
    <lineage>
        <taxon>Bacteria</taxon>
        <taxon>Pseudomonadati</taxon>
        <taxon>Chlamydiota</taxon>
        <taxon>Chlamydiia</taxon>
        <taxon>Chlamydiales</taxon>
        <taxon>Chlamydiaceae</taxon>
        <taxon>Chlamydia/Chlamydophila group</taxon>
        <taxon>Chlamydia</taxon>
    </lineage>
</organism>
<dbReference type="KEGG" id="cmu:TC_0126"/>
<evidence type="ECO:0000313" key="2">
    <source>
        <dbReference type="EMBL" id="AAF39004.1"/>
    </source>
</evidence>
<evidence type="ECO:0000313" key="3">
    <source>
        <dbReference type="Proteomes" id="UP000000800"/>
    </source>
</evidence>